<comment type="caution">
    <text evidence="2">The sequence shown here is derived from an EMBL/GenBank/DDBJ whole genome shotgun (WGS) entry which is preliminary data.</text>
</comment>
<dbReference type="PANTHER" id="PTHR35282:SF2">
    <property type="entry name" value="F5D14.24 PROTEIN"/>
    <property type="match status" value="1"/>
</dbReference>
<dbReference type="AlphaFoldDB" id="A0A2H5PZV7"/>
<feature type="transmembrane region" description="Helical" evidence="1">
    <location>
        <begin position="99"/>
        <end position="121"/>
    </location>
</feature>
<keyword evidence="1" id="KW-0812">Transmembrane</keyword>
<evidence type="ECO:0000313" key="2">
    <source>
        <dbReference type="EMBL" id="GAY57920.1"/>
    </source>
</evidence>
<dbReference type="EMBL" id="BDQV01000171">
    <property type="protein sequence ID" value="GAY57920.1"/>
    <property type="molecule type" value="Genomic_DNA"/>
</dbReference>
<accession>A0A2H5PZV7</accession>
<keyword evidence="1" id="KW-1133">Transmembrane helix</keyword>
<gene>
    <name evidence="2" type="ORF">CUMW_183110</name>
</gene>
<name>A0A2H5PZV7_CITUN</name>
<proteinExistence type="predicted"/>
<dbReference type="InterPro" id="IPR049198">
    <property type="entry name" value="DUF6865"/>
</dbReference>
<reference evidence="2 3" key="1">
    <citation type="journal article" date="2017" name="Front. Genet.">
        <title>Draft sequencing of the heterozygous diploid genome of Satsuma (Citrus unshiu Marc.) using a hybrid assembly approach.</title>
        <authorList>
            <person name="Shimizu T."/>
            <person name="Tanizawa Y."/>
            <person name="Mochizuki T."/>
            <person name="Nagasaki H."/>
            <person name="Yoshioka T."/>
            <person name="Toyoda A."/>
            <person name="Fujiyama A."/>
            <person name="Kaminuma E."/>
            <person name="Nakamura Y."/>
        </authorList>
    </citation>
    <scope>NUCLEOTIDE SEQUENCE [LARGE SCALE GENOMIC DNA]</scope>
    <source>
        <strain evidence="3">cv. Miyagawa wase</strain>
    </source>
</reference>
<keyword evidence="1" id="KW-0472">Membrane</keyword>
<keyword evidence="3" id="KW-1185">Reference proteome</keyword>
<organism evidence="2 3">
    <name type="scientific">Citrus unshiu</name>
    <name type="common">Satsuma mandarin</name>
    <name type="synonym">Citrus nobilis var. unshiu</name>
    <dbReference type="NCBI Taxonomy" id="55188"/>
    <lineage>
        <taxon>Eukaryota</taxon>
        <taxon>Viridiplantae</taxon>
        <taxon>Streptophyta</taxon>
        <taxon>Embryophyta</taxon>
        <taxon>Tracheophyta</taxon>
        <taxon>Spermatophyta</taxon>
        <taxon>Magnoliopsida</taxon>
        <taxon>eudicotyledons</taxon>
        <taxon>Gunneridae</taxon>
        <taxon>Pentapetalae</taxon>
        <taxon>rosids</taxon>
        <taxon>malvids</taxon>
        <taxon>Sapindales</taxon>
        <taxon>Rutaceae</taxon>
        <taxon>Aurantioideae</taxon>
        <taxon>Citrus</taxon>
    </lineage>
</organism>
<dbReference type="PANTHER" id="PTHR35282">
    <property type="entry name" value="F5D14.24 PROTEIN"/>
    <property type="match status" value="1"/>
</dbReference>
<protein>
    <submittedName>
        <fullName evidence="2">Uncharacterized protein</fullName>
    </submittedName>
</protein>
<dbReference type="Proteomes" id="UP000236630">
    <property type="component" value="Unassembled WGS sequence"/>
</dbReference>
<evidence type="ECO:0000256" key="1">
    <source>
        <dbReference type="SAM" id="Phobius"/>
    </source>
</evidence>
<evidence type="ECO:0000313" key="3">
    <source>
        <dbReference type="Proteomes" id="UP000236630"/>
    </source>
</evidence>
<dbReference type="Pfam" id="PF21737">
    <property type="entry name" value="DUF6865"/>
    <property type="match status" value="1"/>
</dbReference>
<sequence length="154" mass="16886">MRKKGEKKKKKKKEWCGMIRAGQADCNFMDKSAPGKEACEEVTRELLIAISYTLPDNTSASKLSSEIPKGETPATKVSTDYDGAEKYRAELIAISNSEAMLKAVVVLLFCLDLFFGASSFFCLGSSSLHVTTAPTAPEELSIDRCYLEISCPRT</sequence>